<dbReference type="PROSITE" id="PS51257">
    <property type="entry name" value="PROKAR_LIPOPROTEIN"/>
    <property type="match status" value="1"/>
</dbReference>
<protein>
    <recommendedName>
        <fullName evidence="4">Lipoprotein</fullName>
    </recommendedName>
</protein>
<name>A0ABX7KA49_9SPHN</name>
<gene>
    <name evidence="2" type="ORF">IDJ81_11340</name>
</gene>
<sequence length="188" mass="18799">MRRAAIYLCLAALAAGGCSKSNDASTGESADDYAARAGVSSPGVNDAGASSVAEVNAQPVLASEGSTRLMPLASDAPMALGKVAGGCSFIYQGRSLLVAGSEKDADDKGKSVLVIDGRQVMLAGAEAGGLQMIEAGPTLVGDGFAVSVLRGEGEPSRANGKNEWGADLLVKGPTGETTFSQGKWSCTA</sequence>
<evidence type="ECO:0000313" key="3">
    <source>
        <dbReference type="Proteomes" id="UP000663637"/>
    </source>
</evidence>
<evidence type="ECO:0000256" key="1">
    <source>
        <dbReference type="SAM" id="SignalP"/>
    </source>
</evidence>
<proteinExistence type="predicted"/>
<accession>A0ABX7KA49</accession>
<keyword evidence="3" id="KW-1185">Reference proteome</keyword>
<feature type="chain" id="PRO_5047506525" description="Lipoprotein" evidence="1">
    <location>
        <begin position="25"/>
        <end position="188"/>
    </location>
</feature>
<organism evidence="2 3">
    <name type="scientific">Tsuneonella flava</name>
    <dbReference type="NCBI Taxonomy" id="2055955"/>
    <lineage>
        <taxon>Bacteria</taxon>
        <taxon>Pseudomonadati</taxon>
        <taxon>Pseudomonadota</taxon>
        <taxon>Alphaproteobacteria</taxon>
        <taxon>Sphingomonadales</taxon>
        <taxon>Erythrobacteraceae</taxon>
        <taxon>Tsuneonella</taxon>
    </lineage>
</organism>
<dbReference type="Proteomes" id="UP000663637">
    <property type="component" value="Chromosome"/>
</dbReference>
<keyword evidence="1" id="KW-0732">Signal</keyword>
<dbReference type="RefSeq" id="WP_205441198.1">
    <property type="nucleotide sequence ID" value="NZ_CP061510.1"/>
</dbReference>
<reference evidence="2 3" key="1">
    <citation type="submission" date="2020-09" db="EMBL/GenBank/DDBJ databases">
        <title>Complete genome sequence of altererythrobacter flavus SS-21NJ, isolated from Dongying oil sludge in Shandong province.</title>
        <authorList>
            <person name="Sun S."/>
            <person name="Zhang Z."/>
        </authorList>
    </citation>
    <scope>NUCLEOTIDE SEQUENCE [LARGE SCALE GENOMIC DNA]</scope>
    <source>
        <strain evidence="2 3">SS-21NJ</strain>
    </source>
</reference>
<evidence type="ECO:0008006" key="4">
    <source>
        <dbReference type="Google" id="ProtNLM"/>
    </source>
</evidence>
<evidence type="ECO:0000313" key="2">
    <source>
        <dbReference type="EMBL" id="QSB43936.1"/>
    </source>
</evidence>
<dbReference type="EMBL" id="CP061510">
    <property type="protein sequence ID" value="QSB43936.1"/>
    <property type="molecule type" value="Genomic_DNA"/>
</dbReference>
<feature type="signal peptide" evidence="1">
    <location>
        <begin position="1"/>
        <end position="24"/>
    </location>
</feature>